<dbReference type="Pfam" id="PF13458">
    <property type="entry name" value="Peripla_BP_6"/>
    <property type="match status" value="1"/>
</dbReference>
<dbReference type="EMBL" id="CAADHO010000010">
    <property type="protein sequence ID" value="VFQ46611.1"/>
    <property type="molecule type" value="Genomic_DNA"/>
</dbReference>
<evidence type="ECO:0000256" key="1">
    <source>
        <dbReference type="ARBA" id="ARBA00010062"/>
    </source>
</evidence>
<dbReference type="PANTHER" id="PTHR47151">
    <property type="entry name" value="LEU/ILE/VAL-BINDING ABC TRANSPORTER SUBUNIT"/>
    <property type="match status" value="1"/>
</dbReference>
<reference evidence="7 8" key="1">
    <citation type="submission" date="2019-03" db="EMBL/GenBank/DDBJ databases">
        <authorList>
            <person name="Nijsse B."/>
        </authorList>
    </citation>
    <scope>NUCLEOTIDE SEQUENCE [LARGE SCALE GENOMIC DNA]</scope>
    <source>
        <strain evidence="7">Desulfoluna butyratoxydans MSL71</strain>
    </source>
</reference>
<dbReference type="InterPro" id="IPR028081">
    <property type="entry name" value="Leu-bd"/>
</dbReference>
<keyword evidence="8" id="KW-1185">Reference proteome</keyword>
<protein>
    <submittedName>
        <fullName evidence="7">Periplasmic binding protein</fullName>
    </submittedName>
</protein>
<keyword evidence="3 5" id="KW-0732">Signal</keyword>
<dbReference type="Gene3D" id="3.40.50.2300">
    <property type="match status" value="2"/>
</dbReference>
<evidence type="ECO:0000259" key="6">
    <source>
        <dbReference type="Pfam" id="PF13458"/>
    </source>
</evidence>
<dbReference type="AlphaFoldDB" id="A0A4U8YRT5"/>
<dbReference type="SUPFAM" id="SSF53822">
    <property type="entry name" value="Periplasmic binding protein-like I"/>
    <property type="match status" value="1"/>
</dbReference>
<feature type="chain" id="PRO_5020477477" evidence="5">
    <location>
        <begin position="29"/>
        <end position="376"/>
    </location>
</feature>
<feature type="domain" description="Leucine-binding protein" evidence="6">
    <location>
        <begin position="31"/>
        <end position="370"/>
    </location>
</feature>
<dbReference type="PRINTS" id="PR00337">
    <property type="entry name" value="LEUILEVALBP"/>
</dbReference>
<dbReference type="GO" id="GO:0006865">
    <property type="term" value="P:amino acid transport"/>
    <property type="evidence" value="ECO:0007669"/>
    <property type="project" value="UniProtKB-KW"/>
</dbReference>
<evidence type="ECO:0000256" key="2">
    <source>
        <dbReference type="ARBA" id="ARBA00022448"/>
    </source>
</evidence>
<comment type="similarity">
    <text evidence="1">Belongs to the leucine-binding protein family.</text>
</comment>
<sequence length="376" mass="39681">MKRFRISLTATVLSVLFALCLTAGQVFAADTIKLGVAGAHSGDLASYGLPTVNAARFVVADINAAGGVLGKQVELITEDDVCKPEVAASTATKLVTSNVDIVLGHICSGATKAALGIYNGAGLVCISPSATAPDLTVSGDYPNFFRTIAHDKVQAELQVKFVIETLGAKKIAILHDKGDYGKGAALLAKEFVEASPKAEVVLFEGVTSGSVSFGPIVQKVKRSRADVVIWGGYHSDASKIIRQMNKKKVKSLFVGADGLKDETFIKVAGKDAEGVYVSGPMDYSKNPLAIKAKEQHLKAFGEDPGAFYLEAYAATLAILNAVEKAGSTDYDAVVKALRTEDVDTPLGKIRFDEKGDPIGVGFTMYRVQGGKFVELN</sequence>
<dbReference type="InterPro" id="IPR028082">
    <property type="entry name" value="Peripla_BP_I"/>
</dbReference>
<evidence type="ECO:0000256" key="5">
    <source>
        <dbReference type="SAM" id="SignalP"/>
    </source>
</evidence>
<evidence type="ECO:0000256" key="3">
    <source>
        <dbReference type="ARBA" id="ARBA00022729"/>
    </source>
</evidence>
<dbReference type="InterPro" id="IPR000709">
    <property type="entry name" value="Leu_Ile_Val-bd"/>
</dbReference>
<organism evidence="7 8">
    <name type="scientific">Desulfoluna butyratoxydans</name>
    <dbReference type="NCBI Taxonomy" id="231438"/>
    <lineage>
        <taxon>Bacteria</taxon>
        <taxon>Pseudomonadati</taxon>
        <taxon>Thermodesulfobacteriota</taxon>
        <taxon>Desulfobacteria</taxon>
        <taxon>Desulfobacterales</taxon>
        <taxon>Desulfolunaceae</taxon>
        <taxon>Desulfoluna</taxon>
    </lineage>
</organism>
<feature type="signal peptide" evidence="5">
    <location>
        <begin position="1"/>
        <end position="28"/>
    </location>
</feature>
<proteinExistence type="inferred from homology"/>
<accession>A0A4U8YRT5</accession>
<dbReference type="CDD" id="cd06342">
    <property type="entry name" value="PBP1_ABC_LIVBP-like"/>
    <property type="match status" value="1"/>
</dbReference>
<keyword evidence="4" id="KW-0029">Amino-acid transport</keyword>
<evidence type="ECO:0000313" key="7">
    <source>
        <dbReference type="EMBL" id="VFQ46611.1"/>
    </source>
</evidence>
<keyword evidence="2" id="KW-0813">Transport</keyword>
<evidence type="ECO:0000313" key="8">
    <source>
        <dbReference type="Proteomes" id="UP000507962"/>
    </source>
</evidence>
<dbReference type="Proteomes" id="UP000507962">
    <property type="component" value="Unassembled WGS sequence"/>
</dbReference>
<dbReference type="PANTHER" id="PTHR47151:SF2">
    <property type="entry name" value="AMINO ACID BINDING PROTEIN"/>
    <property type="match status" value="1"/>
</dbReference>
<dbReference type="RefSeq" id="WP_180144702.1">
    <property type="nucleotide sequence ID" value="NZ_CAADHO010000010.1"/>
</dbReference>
<gene>
    <name evidence="7" type="ORF">MSL71_42810</name>
</gene>
<evidence type="ECO:0000256" key="4">
    <source>
        <dbReference type="ARBA" id="ARBA00022970"/>
    </source>
</evidence>
<name>A0A4U8YRT5_9BACT</name>